<reference evidence="5 6" key="1">
    <citation type="submission" date="2018-11" db="EMBL/GenBank/DDBJ databases">
        <title>Sequencing the genomes of 1000 actinobacteria strains.</title>
        <authorList>
            <person name="Klenk H.-P."/>
        </authorList>
    </citation>
    <scope>NUCLEOTIDE SEQUENCE [LARGE SCALE GENOMIC DNA]</scope>
    <source>
        <strain evidence="5 6">DSM 14418</strain>
    </source>
</reference>
<dbReference type="PANTHER" id="PTHR33164:SF57">
    <property type="entry name" value="MARR-FAMILY TRANSCRIPTIONAL REGULATOR"/>
    <property type="match status" value="1"/>
</dbReference>
<protein>
    <submittedName>
        <fullName evidence="5">DNA-binding MarR family transcriptional regulator</fullName>
    </submittedName>
</protein>
<evidence type="ECO:0000313" key="6">
    <source>
        <dbReference type="Proteomes" id="UP000280726"/>
    </source>
</evidence>
<dbReference type="InterPro" id="IPR036388">
    <property type="entry name" value="WH-like_DNA-bd_sf"/>
</dbReference>
<dbReference type="SMART" id="SM00347">
    <property type="entry name" value="HTH_MARR"/>
    <property type="match status" value="1"/>
</dbReference>
<dbReference type="CDD" id="cd00090">
    <property type="entry name" value="HTH_ARSR"/>
    <property type="match status" value="1"/>
</dbReference>
<dbReference type="InterPro" id="IPR000835">
    <property type="entry name" value="HTH_MarR-typ"/>
</dbReference>
<dbReference type="GO" id="GO:0003677">
    <property type="term" value="F:DNA binding"/>
    <property type="evidence" value="ECO:0007669"/>
    <property type="project" value="UniProtKB-KW"/>
</dbReference>
<dbReference type="InterPro" id="IPR011991">
    <property type="entry name" value="ArsR-like_HTH"/>
</dbReference>
<sequence length="185" mass="19362">MSESRRPEASARVLDQIAALGRRSRTSSVLVAQLFGLHATQVQLLFALHRASECRVASLAEVQMVDPSVASRQAAVLEKAGLIARRPDPEDGRASLVSLTDAGRARVAELRALHVRAVGEALSTWPVERIERLAGDLADLVAVSGEVYARLADGQADGSAARAPVTGPDARVQAEVDAPTAGVGA</sequence>
<dbReference type="Pfam" id="PF12802">
    <property type="entry name" value="MarR_2"/>
    <property type="match status" value="1"/>
</dbReference>
<keyword evidence="2 5" id="KW-0238">DNA-binding</keyword>
<dbReference type="EMBL" id="RKRA01000001">
    <property type="protein sequence ID" value="RPF27099.1"/>
    <property type="molecule type" value="Genomic_DNA"/>
</dbReference>
<dbReference type="Proteomes" id="UP000280726">
    <property type="component" value="Unassembled WGS sequence"/>
</dbReference>
<comment type="caution">
    <text evidence="5">The sequence shown here is derived from an EMBL/GenBank/DDBJ whole genome shotgun (WGS) entry which is preliminary data.</text>
</comment>
<keyword evidence="6" id="KW-1185">Reference proteome</keyword>
<evidence type="ECO:0000256" key="3">
    <source>
        <dbReference type="ARBA" id="ARBA00023163"/>
    </source>
</evidence>
<keyword evidence="3" id="KW-0804">Transcription</keyword>
<dbReference type="SUPFAM" id="SSF46785">
    <property type="entry name" value="Winged helix' DNA-binding domain"/>
    <property type="match status" value="1"/>
</dbReference>
<feature type="domain" description="HTH marR-type" evidence="4">
    <location>
        <begin position="10"/>
        <end position="142"/>
    </location>
</feature>
<dbReference type="GO" id="GO:0003700">
    <property type="term" value="F:DNA-binding transcription factor activity"/>
    <property type="evidence" value="ECO:0007669"/>
    <property type="project" value="InterPro"/>
</dbReference>
<dbReference type="PANTHER" id="PTHR33164">
    <property type="entry name" value="TRANSCRIPTIONAL REGULATOR, MARR FAMILY"/>
    <property type="match status" value="1"/>
</dbReference>
<gene>
    <name evidence="5" type="ORF">EDD32_1563</name>
</gene>
<dbReference type="PROSITE" id="PS50995">
    <property type="entry name" value="HTH_MARR_2"/>
    <property type="match status" value="1"/>
</dbReference>
<dbReference type="GO" id="GO:0006950">
    <property type="term" value="P:response to stress"/>
    <property type="evidence" value="ECO:0007669"/>
    <property type="project" value="TreeGrafter"/>
</dbReference>
<evidence type="ECO:0000256" key="1">
    <source>
        <dbReference type="ARBA" id="ARBA00023015"/>
    </source>
</evidence>
<dbReference type="InterPro" id="IPR036390">
    <property type="entry name" value="WH_DNA-bd_sf"/>
</dbReference>
<accession>A0A3N4Z1G4</accession>
<name>A0A3N4Z1G4_9MICO</name>
<dbReference type="InterPro" id="IPR001845">
    <property type="entry name" value="HTH_ArsR_DNA-bd_dom"/>
</dbReference>
<dbReference type="InterPro" id="IPR023187">
    <property type="entry name" value="Tscrpt_reg_MarR-type_CS"/>
</dbReference>
<organism evidence="5 6">
    <name type="scientific">Georgenia muralis</name>
    <dbReference type="NCBI Taxonomy" id="154117"/>
    <lineage>
        <taxon>Bacteria</taxon>
        <taxon>Bacillati</taxon>
        <taxon>Actinomycetota</taxon>
        <taxon>Actinomycetes</taxon>
        <taxon>Micrococcales</taxon>
        <taxon>Bogoriellaceae</taxon>
        <taxon>Georgenia</taxon>
    </lineage>
</organism>
<keyword evidence="1" id="KW-0805">Transcription regulation</keyword>
<dbReference type="RefSeq" id="WP_170175245.1">
    <property type="nucleotide sequence ID" value="NZ_RKRA01000001.1"/>
</dbReference>
<evidence type="ECO:0000259" key="4">
    <source>
        <dbReference type="PROSITE" id="PS50995"/>
    </source>
</evidence>
<dbReference type="PROSITE" id="PS01117">
    <property type="entry name" value="HTH_MARR_1"/>
    <property type="match status" value="1"/>
</dbReference>
<dbReference type="SMART" id="SM00418">
    <property type="entry name" value="HTH_ARSR"/>
    <property type="match status" value="1"/>
</dbReference>
<evidence type="ECO:0000256" key="2">
    <source>
        <dbReference type="ARBA" id="ARBA00023125"/>
    </source>
</evidence>
<proteinExistence type="predicted"/>
<evidence type="ECO:0000313" key="5">
    <source>
        <dbReference type="EMBL" id="RPF27099.1"/>
    </source>
</evidence>
<dbReference type="Gene3D" id="1.10.10.10">
    <property type="entry name" value="Winged helix-like DNA-binding domain superfamily/Winged helix DNA-binding domain"/>
    <property type="match status" value="1"/>
</dbReference>
<dbReference type="InterPro" id="IPR039422">
    <property type="entry name" value="MarR/SlyA-like"/>
</dbReference>
<dbReference type="AlphaFoldDB" id="A0A3N4Z1G4"/>